<sequence length="129" mass="15100">MFCCQFIWDGQILQILHFTNLFAVCGRSSLWEAQVGTSATELRVPEVSDQEWHSDVLEHFGNLLTPQDPPERHVLVRLNLLTPQDTTERHVLVRHQQYEQRSPVRAGTQLVLKRWRLRREKILGKSCTK</sequence>
<dbReference type="EMBL" id="CM055746">
    <property type="protein sequence ID" value="KAJ7997034.1"/>
    <property type="molecule type" value="Genomic_DNA"/>
</dbReference>
<accession>A0ACC2G072</accession>
<dbReference type="Proteomes" id="UP001157502">
    <property type="component" value="Chromosome 19"/>
</dbReference>
<protein>
    <submittedName>
        <fullName evidence="1">Uncharacterized protein</fullName>
    </submittedName>
</protein>
<name>A0ACC2G072_DALPE</name>
<evidence type="ECO:0000313" key="2">
    <source>
        <dbReference type="Proteomes" id="UP001157502"/>
    </source>
</evidence>
<keyword evidence="2" id="KW-1185">Reference proteome</keyword>
<evidence type="ECO:0000313" key="1">
    <source>
        <dbReference type="EMBL" id="KAJ7997034.1"/>
    </source>
</evidence>
<proteinExistence type="predicted"/>
<comment type="caution">
    <text evidence="1">The sequence shown here is derived from an EMBL/GenBank/DDBJ whole genome shotgun (WGS) entry which is preliminary data.</text>
</comment>
<gene>
    <name evidence="1" type="ORF">DPEC_G00224720</name>
</gene>
<reference evidence="1" key="1">
    <citation type="submission" date="2021-05" db="EMBL/GenBank/DDBJ databases">
        <authorList>
            <person name="Pan Q."/>
            <person name="Jouanno E."/>
            <person name="Zahm M."/>
            <person name="Klopp C."/>
            <person name="Cabau C."/>
            <person name="Louis A."/>
            <person name="Berthelot C."/>
            <person name="Parey E."/>
            <person name="Roest Crollius H."/>
            <person name="Montfort J."/>
            <person name="Robinson-Rechavi M."/>
            <person name="Bouchez O."/>
            <person name="Lampietro C."/>
            <person name="Lopez Roques C."/>
            <person name="Donnadieu C."/>
            <person name="Postlethwait J."/>
            <person name="Bobe J."/>
            <person name="Dillon D."/>
            <person name="Chandos A."/>
            <person name="von Hippel F."/>
            <person name="Guiguen Y."/>
        </authorList>
    </citation>
    <scope>NUCLEOTIDE SEQUENCE</scope>
    <source>
        <strain evidence="1">YG-Jan2019</strain>
    </source>
</reference>
<organism evidence="1 2">
    <name type="scientific">Dallia pectoralis</name>
    <name type="common">Alaska blackfish</name>
    <dbReference type="NCBI Taxonomy" id="75939"/>
    <lineage>
        <taxon>Eukaryota</taxon>
        <taxon>Metazoa</taxon>
        <taxon>Chordata</taxon>
        <taxon>Craniata</taxon>
        <taxon>Vertebrata</taxon>
        <taxon>Euteleostomi</taxon>
        <taxon>Actinopterygii</taxon>
        <taxon>Neopterygii</taxon>
        <taxon>Teleostei</taxon>
        <taxon>Protacanthopterygii</taxon>
        <taxon>Esociformes</taxon>
        <taxon>Umbridae</taxon>
        <taxon>Dallia</taxon>
    </lineage>
</organism>